<comment type="pathway">
    <text evidence="2 13">Cofactor biosynthesis; iron-sulfur cluster biosynthesis.</text>
</comment>
<dbReference type="HAMAP" id="MF_00331">
    <property type="entry name" value="Cys_desulf_IscS"/>
    <property type="match status" value="1"/>
</dbReference>
<dbReference type="GO" id="GO:0051537">
    <property type="term" value="F:2 iron, 2 sulfur cluster binding"/>
    <property type="evidence" value="ECO:0007669"/>
    <property type="project" value="UniProtKB-UniRule"/>
</dbReference>
<evidence type="ECO:0000256" key="8">
    <source>
        <dbReference type="ARBA" id="ARBA00022898"/>
    </source>
</evidence>
<dbReference type="Pfam" id="PF00266">
    <property type="entry name" value="Aminotran_5"/>
    <property type="match status" value="1"/>
</dbReference>
<evidence type="ECO:0000259" key="15">
    <source>
        <dbReference type="Pfam" id="PF00266"/>
    </source>
</evidence>
<comment type="similarity">
    <text evidence="3 13">Belongs to the class-V pyridoxal-phosphate-dependent aminotransferase family. NifS/IscS subfamily.</text>
</comment>
<evidence type="ECO:0000256" key="11">
    <source>
        <dbReference type="ARBA" id="ARBA00050776"/>
    </source>
</evidence>
<dbReference type="InterPro" id="IPR000192">
    <property type="entry name" value="Aminotrans_V_dom"/>
</dbReference>
<dbReference type="PATRIC" id="fig|1470200.3.peg.362"/>
<protein>
    <recommendedName>
        <fullName evidence="12 13">Cysteine desulfurase IscS</fullName>
        <ecNumber evidence="4 13">2.8.1.7</ecNumber>
    </recommendedName>
</protein>
<comment type="cofactor">
    <cofactor evidence="1 13 14">
        <name>pyridoxal 5'-phosphate</name>
        <dbReference type="ChEBI" id="CHEBI:597326"/>
    </cofactor>
</comment>
<feature type="modified residue" description="N6-(pyridoxal phosphate)lysine" evidence="13">
    <location>
        <position position="206"/>
    </location>
</feature>
<evidence type="ECO:0000256" key="14">
    <source>
        <dbReference type="RuleBase" id="RU004504"/>
    </source>
</evidence>
<keyword evidence="9 13" id="KW-0408">Iron</keyword>
<feature type="binding site" evidence="13">
    <location>
        <position position="243"/>
    </location>
    <ligand>
        <name>pyridoxal 5'-phosphate</name>
        <dbReference type="ChEBI" id="CHEBI:597326"/>
    </ligand>
</feature>
<dbReference type="GO" id="GO:0044571">
    <property type="term" value="P:[2Fe-2S] cluster assembly"/>
    <property type="evidence" value="ECO:0007669"/>
    <property type="project" value="UniProtKB-UniRule"/>
</dbReference>
<feature type="domain" description="Aminotransferase class V" evidence="15">
    <location>
        <begin position="7"/>
        <end position="367"/>
    </location>
</feature>
<keyword evidence="7 13" id="KW-0479">Metal-binding</keyword>
<dbReference type="UniPathway" id="UPA00266"/>
<evidence type="ECO:0000313" key="16">
    <source>
        <dbReference type="EMBL" id="KLT72523.1"/>
    </source>
</evidence>
<keyword evidence="17" id="KW-1185">Reference proteome</keyword>
<dbReference type="PANTHER" id="PTHR11601:SF34">
    <property type="entry name" value="CYSTEINE DESULFURASE"/>
    <property type="match status" value="1"/>
</dbReference>
<feature type="active site" description="Cysteine persulfide intermediate" evidence="13">
    <location>
        <position position="328"/>
    </location>
</feature>
<dbReference type="InterPro" id="IPR010240">
    <property type="entry name" value="Cys_deSase_IscS"/>
</dbReference>
<evidence type="ECO:0000256" key="13">
    <source>
        <dbReference type="HAMAP-Rule" id="MF_00331"/>
    </source>
</evidence>
<dbReference type="FunFam" id="3.40.640.10:FF:000003">
    <property type="entry name" value="Cysteine desulfurase IscS"/>
    <property type="match status" value="1"/>
</dbReference>
<feature type="binding site" evidence="13">
    <location>
        <begin position="203"/>
        <end position="205"/>
    </location>
    <ligand>
        <name>pyridoxal 5'-phosphate</name>
        <dbReference type="ChEBI" id="CHEBI:597326"/>
    </ligand>
</feature>
<dbReference type="Gene3D" id="3.90.1150.10">
    <property type="entry name" value="Aspartate Aminotransferase, domain 1"/>
    <property type="match status" value="1"/>
</dbReference>
<evidence type="ECO:0000256" key="5">
    <source>
        <dbReference type="ARBA" id="ARBA00022679"/>
    </source>
</evidence>
<dbReference type="NCBIfam" id="TIGR02006">
    <property type="entry name" value="IscS"/>
    <property type="match status" value="1"/>
</dbReference>
<dbReference type="NCBIfam" id="NF002806">
    <property type="entry name" value="PRK02948.1"/>
    <property type="match status" value="1"/>
</dbReference>
<accession>A0A0J1C2N8</accession>
<name>A0A0J1C2N8_9NEIS</name>
<evidence type="ECO:0000256" key="6">
    <source>
        <dbReference type="ARBA" id="ARBA00022714"/>
    </source>
</evidence>
<keyword evidence="10 13" id="KW-0411">Iron-sulfur</keyword>
<evidence type="ECO:0000313" key="17">
    <source>
        <dbReference type="Proteomes" id="UP000036027"/>
    </source>
</evidence>
<feature type="binding site" evidence="13">
    <location>
        <position position="155"/>
    </location>
    <ligand>
        <name>pyridoxal 5'-phosphate</name>
        <dbReference type="ChEBI" id="CHEBI:597326"/>
    </ligand>
</feature>
<feature type="binding site" description="via persulfide group" evidence="13">
    <location>
        <position position="328"/>
    </location>
    <ligand>
        <name>[2Fe-2S] cluster</name>
        <dbReference type="ChEBI" id="CHEBI:190135"/>
        <note>ligand shared with IscU</note>
    </ligand>
</feature>
<keyword evidence="6 13" id="KW-0001">2Fe-2S</keyword>
<sequence>MTVQTPIYLDYAATTPVDKRVAEKMIPYLTEQFGNPASSSHSFGWTAEEAVENARAEIAKLIHADAKEIVFTSGATESNNLAIKGAAHFYQSKGKHLITVKTEHKAVLDTMRELEREGFEVTYLGVQENGLLDLEELKAAIREDTILISVMWVNNEIGVIQNIPAIGEICRERKIIFHVDAAQACGKTPIDVEEAKVDLLSMSAHKIYGPKGIGALYVRRKPRVRLEAQMHGGGHERGFRSGTLPTHQIVGMGEAFRLAREELEQDRAHALKLRDIFLKGIEGIEEVYINGDMEQRVPTNLNVSFNFVEGESLIMAVKELAVSSGSACTSASLEPSYVLRALGRNDELAHSSLRITFGRMTTEEEVQFAAELIKSKIGKLRELSPLWEMFKDGIDLNTVEWAAH</sequence>
<dbReference type="GO" id="GO:1990221">
    <property type="term" value="C:L-cysteine desulfurase complex"/>
    <property type="evidence" value="ECO:0007669"/>
    <property type="project" value="UniProtKB-ARBA"/>
</dbReference>
<dbReference type="STRING" id="1470200.PL75_07395"/>
<dbReference type="InterPro" id="IPR016454">
    <property type="entry name" value="Cysteine_dSase"/>
</dbReference>
<evidence type="ECO:0000256" key="12">
    <source>
        <dbReference type="ARBA" id="ARBA00072125"/>
    </source>
</evidence>
<organism evidence="16 17">
    <name type="scientific">Neisseria arctica</name>
    <dbReference type="NCBI Taxonomy" id="1470200"/>
    <lineage>
        <taxon>Bacteria</taxon>
        <taxon>Pseudomonadati</taxon>
        <taxon>Pseudomonadota</taxon>
        <taxon>Betaproteobacteria</taxon>
        <taxon>Neisseriales</taxon>
        <taxon>Neisseriaceae</taxon>
        <taxon>Neisseria</taxon>
    </lineage>
</organism>
<gene>
    <name evidence="13" type="primary">iscS</name>
    <name evidence="16" type="ORF">PL75_07395</name>
</gene>
<dbReference type="InterPro" id="IPR015421">
    <property type="entry name" value="PyrdxlP-dep_Trfase_major"/>
</dbReference>
<dbReference type="PIRSF" id="PIRSF005572">
    <property type="entry name" value="NifS"/>
    <property type="match status" value="1"/>
</dbReference>
<feature type="binding site" evidence="13">
    <location>
        <begin position="75"/>
        <end position="76"/>
    </location>
    <ligand>
        <name>pyridoxal 5'-phosphate</name>
        <dbReference type="ChEBI" id="CHEBI:597326"/>
    </ligand>
</feature>
<dbReference type="PROSITE" id="PS00595">
    <property type="entry name" value="AA_TRANSFER_CLASS_5"/>
    <property type="match status" value="1"/>
</dbReference>
<feature type="binding site" evidence="13">
    <location>
        <position position="183"/>
    </location>
    <ligand>
        <name>pyridoxal 5'-phosphate</name>
        <dbReference type="ChEBI" id="CHEBI:597326"/>
    </ligand>
</feature>
<dbReference type="EMBL" id="JTDO01000011">
    <property type="protein sequence ID" value="KLT72523.1"/>
    <property type="molecule type" value="Genomic_DNA"/>
</dbReference>
<keyword evidence="13" id="KW-0963">Cytoplasm</keyword>
<evidence type="ECO:0000256" key="2">
    <source>
        <dbReference type="ARBA" id="ARBA00005151"/>
    </source>
</evidence>
<dbReference type="GO" id="GO:0030170">
    <property type="term" value="F:pyridoxal phosphate binding"/>
    <property type="evidence" value="ECO:0007669"/>
    <property type="project" value="UniProtKB-UniRule"/>
</dbReference>
<dbReference type="InterPro" id="IPR015424">
    <property type="entry name" value="PyrdxlP-dep_Trfase"/>
</dbReference>
<dbReference type="FunFam" id="3.90.1150.10:FF:000002">
    <property type="entry name" value="Cysteine desulfurase IscS"/>
    <property type="match status" value="1"/>
</dbReference>
<dbReference type="SUPFAM" id="SSF53383">
    <property type="entry name" value="PLP-dependent transferases"/>
    <property type="match status" value="1"/>
</dbReference>
<comment type="caution">
    <text evidence="16">The sequence shown here is derived from an EMBL/GenBank/DDBJ whole genome shotgun (WGS) entry which is preliminary data.</text>
</comment>
<dbReference type="EC" id="2.8.1.7" evidence="4 13"/>
<comment type="catalytic activity">
    <reaction evidence="11 13">
        <text>(sulfur carrier)-H + L-cysteine = (sulfur carrier)-SH + L-alanine</text>
        <dbReference type="Rhea" id="RHEA:43892"/>
        <dbReference type="Rhea" id="RHEA-COMP:14737"/>
        <dbReference type="Rhea" id="RHEA-COMP:14739"/>
        <dbReference type="ChEBI" id="CHEBI:29917"/>
        <dbReference type="ChEBI" id="CHEBI:35235"/>
        <dbReference type="ChEBI" id="CHEBI:57972"/>
        <dbReference type="ChEBI" id="CHEBI:64428"/>
        <dbReference type="EC" id="2.8.1.7"/>
    </reaction>
</comment>
<evidence type="ECO:0000256" key="7">
    <source>
        <dbReference type="ARBA" id="ARBA00022723"/>
    </source>
</evidence>
<dbReference type="Proteomes" id="UP000036027">
    <property type="component" value="Unassembled WGS sequence"/>
</dbReference>
<evidence type="ECO:0000256" key="10">
    <source>
        <dbReference type="ARBA" id="ARBA00023014"/>
    </source>
</evidence>
<evidence type="ECO:0000256" key="1">
    <source>
        <dbReference type="ARBA" id="ARBA00001933"/>
    </source>
</evidence>
<dbReference type="AlphaFoldDB" id="A0A0J1C2N8"/>
<dbReference type="OrthoDB" id="9808002at2"/>
<dbReference type="RefSeq" id="WP_047761291.1">
    <property type="nucleotide sequence ID" value="NZ_CP091510.1"/>
</dbReference>
<dbReference type="Gene3D" id="3.40.640.10">
    <property type="entry name" value="Type I PLP-dependent aspartate aminotransferase-like (Major domain)"/>
    <property type="match status" value="1"/>
</dbReference>
<comment type="function">
    <text evidence="13">Master enzyme that delivers sulfur to a number of partners involved in Fe-S cluster assembly, tRNA modification or cofactor biosynthesis. Catalyzes the removal of elemental sulfur atoms from cysteine to produce alanine. Functions as a sulfur delivery protein for Fe-S cluster synthesis onto IscU, an Fe-S scaffold assembly protein, as well as other S acceptor proteins.</text>
</comment>
<dbReference type="InterPro" id="IPR020578">
    <property type="entry name" value="Aminotrans_V_PyrdxlP_BS"/>
</dbReference>
<comment type="subunit">
    <text evidence="13">Homodimer. Forms a heterotetramer with IscU, interacts with other sulfur acceptors.</text>
</comment>
<reference evidence="16 17" key="1">
    <citation type="submission" date="2014-11" db="EMBL/GenBank/DDBJ databases">
        <title>Genome of a novel goose pathogen.</title>
        <authorList>
            <person name="Hansen C.M."/>
            <person name="Hueffer K."/>
            <person name="Choi S.C."/>
        </authorList>
    </citation>
    <scope>NUCLEOTIDE SEQUENCE [LARGE SCALE GENOMIC DNA]</scope>
    <source>
        <strain evidence="16 17">KH1503</strain>
    </source>
</reference>
<keyword evidence="8 13" id="KW-0663">Pyridoxal phosphate</keyword>
<dbReference type="GO" id="GO:0031071">
    <property type="term" value="F:cysteine desulfurase activity"/>
    <property type="evidence" value="ECO:0007669"/>
    <property type="project" value="UniProtKB-UniRule"/>
</dbReference>
<evidence type="ECO:0000256" key="3">
    <source>
        <dbReference type="ARBA" id="ARBA00006490"/>
    </source>
</evidence>
<proteinExistence type="inferred from homology"/>
<evidence type="ECO:0000256" key="4">
    <source>
        <dbReference type="ARBA" id="ARBA00012239"/>
    </source>
</evidence>
<dbReference type="GO" id="GO:0046872">
    <property type="term" value="F:metal ion binding"/>
    <property type="evidence" value="ECO:0007669"/>
    <property type="project" value="UniProtKB-KW"/>
</dbReference>
<evidence type="ECO:0000256" key="9">
    <source>
        <dbReference type="ARBA" id="ARBA00023004"/>
    </source>
</evidence>
<comment type="subcellular location">
    <subcellularLocation>
        <location evidence="13">Cytoplasm</location>
    </subcellularLocation>
</comment>
<dbReference type="InterPro" id="IPR015422">
    <property type="entry name" value="PyrdxlP-dep_Trfase_small"/>
</dbReference>
<keyword evidence="5 13" id="KW-0808">Transferase</keyword>
<dbReference type="PANTHER" id="PTHR11601">
    <property type="entry name" value="CYSTEINE DESULFURYLASE FAMILY MEMBER"/>
    <property type="match status" value="1"/>
</dbReference>
<dbReference type="NCBIfam" id="NF010611">
    <property type="entry name" value="PRK14012.1"/>
    <property type="match status" value="1"/>
</dbReference>